<protein>
    <submittedName>
        <fullName evidence="1">Uncharacterized protein</fullName>
    </submittedName>
</protein>
<accession>A0AC59Y2N6</accession>
<organism evidence="1 2">
    <name type="scientific">Rangifer tarandus platyrhynchus</name>
    <name type="common">Svalbard reindeer</name>
    <dbReference type="NCBI Taxonomy" id="3082113"/>
    <lineage>
        <taxon>Eukaryota</taxon>
        <taxon>Metazoa</taxon>
        <taxon>Chordata</taxon>
        <taxon>Craniata</taxon>
        <taxon>Vertebrata</taxon>
        <taxon>Euteleostomi</taxon>
        <taxon>Mammalia</taxon>
        <taxon>Eutheria</taxon>
        <taxon>Laurasiatheria</taxon>
        <taxon>Artiodactyla</taxon>
        <taxon>Ruminantia</taxon>
        <taxon>Pecora</taxon>
        <taxon>Cervidae</taxon>
        <taxon>Odocoileinae</taxon>
        <taxon>Rangifer</taxon>
    </lineage>
</organism>
<proteinExistence type="predicted"/>
<gene>
    <name evidence="1" type="ORF">MRATA1EN22A_LOCUS1023</name>
</gene>
<dbReference type="Proteomes" id="UP001162501">
    <property type="component" value="Chromosome 1"/>
</dbReference>
<reference evidence="1" key="1">
    <citation type="submission" date="2023-05" db="EMBL/GenBank/DDBJ databases">
        <authorList>
            <consortium name="ELIXIR-Norway"/>
        </authorList>
    </citation>
    <scope>NUCLEOTIDE SEQUENCE</scope>
</reference>
<evidence type="ECO:0000313" key="2">
    <source>
        <dbReference type="Proteomes" id="UP001162501"/>
    </source>
</evidence>
<sequence>MLKALGSLAAALWAALRPGIVLLGAVVFLLLADFLKTRRPKNYPPGPPRLPFVGNFFQLDFEKGHLSLQRFVKKYGNLFSLEFGDLPSVVITGLPLIKEVLVHQDQNFVSRPITPIRERVFKKNGLIMSNGHIWKEQRRFSLTALRNFGLGRKSLEEQIQEEAAYLIQTIGEENGQPFNPHFKINSAVSNIICSITFGERFDHQDDQFQELLRLLDAVTYLETTMWCQLYNVFPRIMNFLPGPHQMLFSNWGKLKMFVARMIENHKRDWNPTEARDFIDAYFQETEKHKGNAASSFHEENLIYSTLDLFFAGTETTSTTLRWGLLYMALYPEIQGKVQAEIDKVLGELRQPSMAARESMPYTNAVIHEVQRMGNILPLNVPREVIVDTTLAGYHLPKGTMVLTNLTALHRDPAEWATPDTFNPEHFLENGQFKKREAFLPFSLGKRMCLGEQLARTELFIFFTSLLQKFTFRPPDNEELSLKFRMGLTLSPVSHRLCAVPRGPSLPLSAEEEPDSAAMLEALGSLVTALWTTLHSGTVLLGAFVFLLFADFLKRKHPKNYPPGPLRLPFIGNFFQLDLGKGNLIPQQLVKKYGNIISLDFGAVHSIVITGLPYIKEALVYQEQNFVNRPRAPLQKRIFKNKGLIMSNGHVWKEQRRFALTTLRNFGLGKKSLEERIQEEAAYLIQEIGEENGQPFNPHFTINNAVSNIICSITFGERFDYQDDQFQEMLRLFDEIMYLRTSVWCQLYNVFPSIMNFLPGPQQTLFSKWEKLKMFVANVIENHKRDWNPAEARDFIDAYLQEIEKHKDNAASCFHEENLIYNTLDLFFAGTETTSTTLHWGLLYMALYPEIQEKVQAEIDRVLGQSQKPSMATRESMPYTNAVIHEVLRMGNIVPLNVPREVAVDTTLAGYHLPKGTVVTTNLTALHRDPTEWATPDTFNPEHFLENGQFKKRESFLPFSIGKRMCLGEQLARTELFIFFTSLLQKFTFRPPENEKLSLKFRVSLTLAPVSHQLCAVPRG</sequence>
<reference evidence="1" key="2">
    <citation type="submission" date="2025-03" db="EMBL/GenBank/DDBJ databases">
        <authorList>
            <consortium name="ELIXIR-Norway"/>
            <consortium name="Elixir Norway"/>
        </authorList>
    </citation>
    <scope>NUCLEOTIDE SEQUENCE</scope>
</reference>
<dbReference type="EMBL" id="OX596085">
    <property type="protein sequence ID" value="CAM9328250.1"/>
    <property type="molecule type" value="Genomic_DNA"/>
</dbReference>
<name>A0AC59Y2N6_RANTA</name>
<evidence type="ECO:0000313" key="1">
    <source>
        <dbReference type="EMBL" id="CAM9328250.1"/>
    </source>
</evidence>